<dbReference type="CDD" id="cd06261">
    <property type="entry name" value="TM_PBP2"/>
    <property type="match status" value="1"/>
</dbReference>
<dbReference type="GO" id="GO:0055085">
    <property type="term" value="P:transmembrane transport"/>
    <property type="evidence" value="ECO:0007669"/>
    <property type="project" value="InterPro"/>
</dbReference>
<dbReference type="Gene3D" id="1.10.3720.10">
    <property type="entry name" value="MetI-like"/>
    <property type="match status" value="1"/>
</dbReference>
<feature type="transmembrane region" description="Helical" evidence="7">
    <location>
        <begin position="25"/>
        <end position="55"/>
    </location>
</feature>
<evidence type="ECO:0000256" key="3">
    <source>
        <dbReference type="ARBA" id="ARBA00022475"/>
    </source>
</evidence>
<evidence type="ECO:0000259" key="8">
    <source>
        <dbReference type="PROSITE" id="PS50928"/>
    </source>
</evidence>
<evidence type="ECO:0000256" key="5">
    <source>
        <dbReference type="ARBA" id="ARBA00022989"/>
    </source>
</evidence>
<feature type="transmembrane region" description="Helical" evidence="7">
    <location>
        <begin position="228"/>
        <end position="247"/>
    </location>
</feature>
<keyword evidence="2 7" id="KW-0813">Transport</keyword>
<evidence type="ECO:0000256" key="2">
    <source>
        <dbReference type="ARBA" id="ARBA00022448"/>
    </source>
</evidence>
<reference evidence="9" key="1">
    <citation type="submission" date="2014-08" db="EMBL/GenBank/DDBJ databases">
        <title>Comparative genomics of the Paenibacillus odorifer group.</title>
        <authorList>
            <person name="den Bakker H.C."/>
            <person name="Tsai Y.-C.Y.-C."/>
            <person name="Martin N."/>
            <person name="Korlach J."/>
            <person name="Wiedmann M."/>
        </authorList>
    </citation>
    <scope>NUCLEOTIDE SEQUENCE [LARGE SCALE GENOMIC DNA]</scope>
    <source>
        <strain evidence="9">DSM 13188</strain>
    </source>
</reference>
<keyword evidence="3" id="KW-1003">Cell membrane</keyword>
<comment type="similarity">
    <text evidence="7">Belongs to the binding-protein-dependent transport system permease family.</text>
</comment>
<dbReference type="InterPro" id="IPR051393">
    <property type="entry name" value="ABC_transporter_permease"/>
</dbReference>
<dbReference type="OrthoDB" id="9788108at2"/>
<evidence type="ECO:0000256" key="7">
    <source>
        <dbReference type="RuleBase" id="RU363032"/>
    </source>
</evidence>
<dbReference type="AlphaFoldDB" id="A0A089LLE9"/>
<evidence type="ECO:0000256" key="1">
    <source>
        <dbReference type="ARBA" id="ARBA00004651"/>
    </source>
</evidence>
<evidence type="ECO:0000313" key="9">
    <source>
        <dbReference type="EMBL" id="AIQ59978.1"/>
    </source>
</evidence>
<keyword evidence="5 7" id="KW-1133">Transmembrane helix</keyword>
<feature type="transmembrane region" description="Helical" evidence="7">
    <location>
        <begin position="88"/>
        <end position="109"/>
    </location>
</feature>
<keyword evidence="10" id="KW-1185">Reference proteome</keyword>
<feature type="transmembrane region" description="Helical" evidence="7">
    <location>
        <begin position="282"/>
        <end position="302"/>
    </location>
</feature>
<protein>
    <submittedName>
        <fullName evidence="9">ABC transporter permease</fullName>
    </submittedName>
</protein>
<organism evidence="9 10">
    <name type="scientific">Paenibacillus borealis</name>
    <dbReference type="NCBI Taxonomy" id="160799"/>
    <lineage>
        <taxon>Bacteria</taxon>
        <taxon>Bacillati</taxon>
        <taxon>Bacillota</taxon>
        <taxon>Bacilli</taxon>
        <taxon>Bacillales</taxon>
        <taxon>Paenibacillaceae</taxon>
        <taxon>Paenibacillus</taxon>
    </lineage>
</organism>
<feature type="domain" description="ABC transmembrane type-1" evidence="8">
    <location>
        <begin position="84"/>
        <end position="303"/>
    </location>
</feature>
<evidence type="ECO:0000256" key="4">
    <source>
        <dbReference type="ARBA" id="ARBA00022692"/>
    </source>
</evidence>
<dbReference type="Pfam" id="PF00528">
    <property type="entry name" value="BPD_transp_1"/>
    <property type="match status" value="1"/>
</dbReference>
<dbReference type="HOGENOM" id="CLU_016047_0_2_9"/>
<dbReference type="KEGG" id="pbd:PBOR_25765"/>
<accession>A0A089LLE9</accession>
<sequence length="312" mass="35460">MQNETILHTNKSPKRRMSRGVKDNLIAYSFIAPNFIGFALFTLVPMIFAFILAFVKWDGANPMKFIGLDNFTRLIKDSTFHKALWNTVVYTIGVVPLTMIVALALAILLNQKIMGRNFMRTVFFFPYVASLVAVAAVWNFIFSPTMGPINNILHTITGIPLEDLPRWAADKQWAMFTVVLFTVWKNMGYYMVIYLAGLQGINPELYEAAELDGAGPWRRFRNVTVPQLAPTTFFVLMILVINSFKVYDIFINLFAGADNQLNDSTRVMVYQIYNTAFRSLDYGYASAMAIVLFLLVLGITIVQFRGEKKYGQ</sequence>
<dbReference type="EMBL" id="CP009285">
    <property type="protein sequence ID" value="AIQ59978.1"/>
    <property type="molecule type" value="Genomic_DNA"/>
</dbReference>
<dbReference type="SUPFAM" id="SSF161098">
    <property type="entry name" value="MetI-like"/>
    <property type="match status" value="1"/>
</dbReference>
<dbReference type="PROSITE" id="PS50928">
    <property type="entry name" value="ABC_TM1"/>
    <property type="match status" value="1"/>
</dbReference>
<dbReference type="PANTHER" id="PTHR30193">
    <property type="entry name" value="ABC TRANSPORTER PERMEASE PROTEIN"/>
    <property type="match status" value="1"/>
</dbReference>
<keyword evidence="6 7" id="KW-0472">Membrane</keyword>
<dbReference type="InterPro" id="IPR035906">
    <property type="entry name" value="MetI-like_sf"/>
</dbReference>
<dbReference type="GO" id="GO:0005886">
    <property type="term" value="C:plasma membrane"/>
    <property type="evidence" value="ECO:0007669"/>
    <property type="project" value="UniProtKB-SubCell"/>
</dbReference>
<name>A0A089LLE9_PAEBO</name>
<evidence type="ECO:0000313" key="10">
    <source>
        <dbReference type="Proteomes" id="UP000029518"/>
    </source>
</evidence>
<proteinExistence type="inferred from homology"/>
<comment type="subcellular location">
    <subcellularLocation>
        <location evidence="1 7">Cell membrane</location>
        <topology evidence="1 7">Multi-pass membrane protein</topology>
    </subcellularLocation>
</comment>
<dbReference type="InterPro" id="IPR000515">
    <property type="entry name" value="MetI-like"/>
</dbReference>
<feature type="transmembrane region" description="Helical" evidence="7">
    <location>
        <begin position="173"/>
        <end position="196"/>
    </location>
</feature>
<dbReference type="Proteomes" id="UP000029518">
    <property type="component" value="Chromosome"/>
</dbReference>
<feature type="transmembrane region" description="Helical" evidence="7">
    <location>
        <begin position="121"/>
        <end position="141"/>
    </location>
</feature>
<dbReference type="PANTHER" id="PTHR30193:SF37">
    <property type="entry name" value="INNER MEMBRANE ABC TRANSPORTER PERMEASE PROTEIN YCJO"/>
    <property type="match status" value="1"/>
</dbReference>
<evidence type="ECO:0000256" key="6">
    <source>
        <dbReference type="ARBA" id="ARBA00023136"/>
    </source>
</evidence>
<gene>
    <name evidence="9" type="ORF">PBOR_25765</name>
</gene>
<keyword evidence="4 7" id="KW-0812">Transmembrane</keyword>